<evidence type="ECO:0008006" key="4">
    <source>
        <dbReference type="Google" id="ProtNLM"/>
    </source>
</evidence>
<dbReference type="RefSeq" id="XP_040711138.1">
    <property type="nucleotide sequence ID" value="XM_040861194.1"/>
</dbReference>
<dbReference type="GeneID" id="63777406"/>
<feature type="signal peptide" evidence="1">
    <location>
        <begin position="1"/>
        <end position="17"/>
    </location>
</feature>
<protein>
    <recommendedName>
        <fullName evidence="4">Hydrophobin</fullName>
    </recommendedName>
</protein>
<dbReference type="InParanoid" id="A0A1Y2DFN7"/>
<keyword evidence="1" id="KW-0732">Signal</keyword>
<dbReference type="AlphaFoldDB" id="A0A1Y2DFN7"/>
<comment type="caution">
    <text evidence="2">The sequence shown here is derived from an EMBL/GenBank/DDBJ whole genome shotgun (WGS) entry which is preliminary data.</text>
</comment>
<name>A0A1Y2DFN7_9PEZI</name>
<reference evidence="2 3" key="1">
    <citation type="submission" date="2016-07" db="EMBL/GenBank/DDBJ databases">
        <title>Pervasive Adenine N6-methylation of Active Genes in Fungi.</title>
        <authorList>
            <consortium name="DOE Joint Genome Institute"/>
            <person name="Mondo S.J."/>
            <person name="Dannebaum R.O."/>
            <person name="Kuo R.C."/>
            <person name="Labutti K."/>
            <person name="Haridas S."/>
            <person name="Kuo A."/>
            <person name="Salamov A."/>
            <person name="Ahrendt S.R."/>
            <person name="Lipzen A."/>
            <person name="Sullivan W."/>
            <person name="Andreopoulos W.B."/>
            <person name="Clum A."/>
            <person name="Lindquist E."/>
            <person name="Daum C."/>
            <person name="Ramamoorthy G.K."/>
            <person name="Gryganskyi A."/>
            <person name="Culley D."/>
            <person name="Magnuson J.K."/>
            <person name="James T.Y."/>
            <person name="O'Malley M.A."/>
            <person name="Stajich J.E."/>
            <person name="Spatafora J.W."/>
            <person name="Visel A."/>
            <person name="Grigoriev I.V."/>
        </authorList>
    </citation>
    <scope>NUCLEOTIDE SEQUENCE [LARGE SCALE GENOMIC DNA]</scope>
    <source>
        <strain evidence="2 3">CBS 129021</strain>
    </source>
</reference>
<gene>
    <name evidence="2" type="ORF">BCR38DRAFT_448032</name>
</gene>
<dbReference type="Proteomes" id="UP000193689">
    <property type="component" value="Unassembled WGS sequence"/>
</dbReference>
<organism evidence="2 3">
    <name type="scientific">Pseudomassariella vexata</name>
    <dbReference type="NCBI Taxonomy" id="1141098"/>
    <lineage>
        <taxon>Eukaryota</taxon>
        <taxon>Fungi</taxon>
        <taxon>Dikarya</taxon>
        <taxon>Ascomycota</taxon>
        <taxon>Pezizomycotina</taxon>
        <taxon>Sordariomycetes</taxon>
        <taxon>Xylariomycetidae</taxon>
        <taxon>Amphisphaeriales</taxon>
        <taxon>Pseudomassariaceae</taxon>
        <taxon>Pseudomassariella</taxon>
    </lineage>
</organism>
<keyword evidence="3" id="KW-1185">Reference proteome</keyword>
<dbReference type="EMBL" id="MCFJ01000017">
    <property type="protein sequence ID" value="ORY58103.1"/>
    <property type="molecule type" value="Genomic_DNA"/>
</dbReference>
<evidence type="ECO:0000313" key="2">
    <source>
        <dbReference type="EMBL" id="ORY58103.1"/>
    </source>
</evidence>
<evidence type="ECO:0000313" key="3">
    <source>
        <dbReference type="Proteomes" id="UP000193689"/>
    </source>
</evidence>
<evidence type="ECO:0000256" key="1">
    <source>
        <dbReference type="SAM" id="SignalP"/>
    </source>
</evidence>
<sequence>MTGGLLLLFACSAVAGAASSLLPSFNCSGVAGSVGLFLRSLACSAAASTASASAPSSLSTICSRTWGCKSAPTRIMKSPSGCSRLLRWLA</sequence>
<feature type="chain" id="PRO_5012847419" description="Hydrophobin" evidence="1">
    <location>
        <begin position="18"/>
        <end position="90"/>
    </location>
</feature>
<proteinExistence type="predicted"/>
<accession>A0A1Y2DFN7</accession>